<comment type="similarity">
    <text evidence="1 4">Belongs to the trimethylamine methyltransferase family.</text>
</comment>
<protein>
    <recommendedName>
        <fullName evidence="4">Methyltransferase</fullName>
        <ecNumber evidence="4">2.1.1.-</ecNumber>
    </recommendedName>
</protein>
<evidence type="ECO:0000313" key="6">
    <source>
        <dbReference type="Proteomes" id="UP000256845"/>
    </source>
</evidence>
<dbReference type="Gene3D" id="3.20.20.480">
    <property type="entry name" value="Trimethylamine methyltransferase-like"/>
    <property type="match status" value="1"/>
</dbReference>
<accession>A0A3D9HMT7</accession>
<dbReference type="AlphaFoldDB" id="A0A3D9HMT7"/>
<dbReference type="PIRSF" id="PIRSF037567">
    <property type="entry name" value="MTTB_MeTrfase"/>
    <property type="match status" value="1"/>
</dbReference>
<dbReference type="InterPro" id="IPR038601">
    <property type="entry name" value="MttB-like_sf"/>
</dbReference>
<comment type="caution">
    <text evidence="5">The sequence shown here is derived from an EMBL/GenBank/DDBJ whole genome shotgun (WGS) entry which is preliminary data.</text>
</comment>
<dbReference type="GO" id="GO:0015948">
    <property type="term" value="P:methanogenesis"/>
    <property type="evidence" value="ECO:0007669"/>
    <property type="project" value="UniProtKB-UniRule"/>
</dbReference>
<dbReference type="RefSeq" id="WP_115936581.1">
    <property type="nucleotide sequence ID" value="NZ_QRDW01000004.1"/>
</dbReference>
<evidence type="ECO:0000313" key="5">
    <source>
        <dbReference type="EMBL" id="RED50778.1"/>
    </source>
</evidence>
<keyword evidence="2 5" id="KW-0489">Methyltransferase</keyword>
<dbReference type="GO" id="GO:0032259">
    <property type="term" value="P:methylation"/>
    <property type="evidence" value="ECO:0007669"/>
    <property type="project" value="UniProtKB-KW"/>
</dbReference>
<evidence type="ECO:0000256" key="3">
    <source>
        <dbReference type="ARBA" id="ARBA00022679"/>
    </source>
</evidence>
<evidence type="ECO:0000256" key="4">
    <source>
        <dbReference type="PIRNR" id="PIRNR037567"/>
    </source>
</evidence>
<dbReference type="GO" id="GO:0008168">
    <property type="term" value="F:methyltransferase activity"/>
    <property type="evidence" value="ECO:0007669"/>
    <property type="project" value="UniProtKB-KW"/>
</dbReference>
<dbReference type="Pfam" id="PF06253">
    <property type="entry name" value="MTTB"/>
    <property type="match status" value="1"/>
</dbReference>
<name>A0A3D9HMT7_9PROT</name>
<proteinExistence type="inferred from homology"/>
<sequence length="516" mass="56585">MTVAGNRRPRRRGNAREAVTGCGVKQLPWQNLEHTRPFIEVLSADELENIHLASLRVLEEIGVNFLLPEARRLLKEAGADVDEGSGRVRFDRSMVMDHLAKAPAEFTLHARNPERNLRIGGNHLNFCTVASAPNASDLTGGRRRGNQEDFRNFLKLGQYFNIIHLYGGYPVEPVDLPPSTRHLDCLSDFVKLSDKVFHAYSLGRERNLDGLEITRIARGISVEILQAEPSLFTIINANSPLTMDEPMLQGIIEMSSRNQVVVLTPFTLAGAMAPITLAGAVTQQNAEALAGIVFTQVVRAGAPVVYGGFTSNVDMKTGSPAFGTPEYVKAAQISGQLARRYQLPFRSSNVNASNCVDAQAASESQMALFGAIMGGTNFLMHGAGWLEGGLCASFEKFILDVDLLQQVAEYMKPVATDPDSLALDAMREVGPGGHYFGTAHTQERYSDAFYAPLVADWRNFETWCEAGAKDTAQRAHEIYRQVLEDYQAPPLDPAVEEELDAFVAKRKEEGGAPSNF</sequence>
<dbReference type="OrthoDB" id="5713681at2"/>
<keyword evidence="3 4" id="KW-0808">Transferase</keyword>
<dbReference type="Proteomes" id="UP000256845">
    <property type="component" value="Unassembled WGS sequence"/>
</dbReference>
<organism evidence="5 6">
    <name type="scientific">Aestuariispira insulae</name>
    <dbReference type="NCBI Taxonomy" id="1461337"/>
    <lineage>
        <taxon>Bacteria</taxon>
        <taxon>Pseudomonadati</taxon>
        <taxon>Pseudomonadota</taxon>
        <taxon>Alphaproteobacteria</taxon>
        <taxon>Rhodospirillales</taxon>
        <taxon>Kiloniellaceae</taxon>
        <taxon>Aestuariispira</taxon>
    </lineage>
</organism>
<gene>
    <name evidence="5" type="ORF">DFP90_10449</name>
</gene>
<evidence type="ECO:0000256" key="1">
    <source>
        <dbReference type="ARBA" id="ARBA00007137"/>
    </source>
</evidence>
<evidence type="ECO:0000256" key="2">
    <source>
        <dbReference type="ARBA" id="ARBA00022603"/>
    </source>
</evidence>
<reference evidence="5 6" key="1">
    <citation type="submission" date="2018-07" db="EMBL/GenBank/DDBJ databases">
        <title>Genomic Encyclopedia of Type Strains, Phase III (KMG-III): the genomes of soil and plant-associated and newly described type strains.</title>
        <authorList>
            <person name="Whitman W."/>
        </authorList>
    </citation>
    <scope>NUCLEOTIDE SEQUENCE [LARGE SCALE GENOMIC DNA]</scope>
    <source>
        <strain evidence="5 6">CECT 8488</strain>
    </source>
</reference>
<dbReference type="EC" id="2.1.1.-" evidence="4"/>
<dbReference type="EMBL" id="QRDW01000004">
    <property type="protein sequence ID" value="RED50778.1"/>
    <property type="molecule type" value="Genomic_DNA"/>
</dbReference>
<dbReference type="InterPro" id="IPR010426">
    <property type="entry name" value="MTTB_MeTrfase"/>
</dbReference>
<keyword evidence="6" id="KW-1185">Reference proteome</keyword>